<sequence length="339" mass="37404">MKFKLILLITLFSLTNLHAQTNKINYKALIKDATGNVLTNTSIDIEFSILATANQIAVYKETHTSTTDNNGLVILNIGQGITTDVFTDIEWEQYDHYLNVVINTGSGYTDMGTTEFMAVPYALHTENANFSKESETANNLILKHGNTSEFALSYDSTDDKLRITENGVSGSVLEINNGDLYLPQYAGNNNGSLKVDATGKVISETIPQTITFNRFEFPISDVNTGYTRLRKGVQFPDGTVLTGITALLKDNNTSGSNSVSNTIYAGLYRVNKYTFTEATLLPIYRIDGTDTSSGTFSQFTTSSVIQTNANIIDNANYIYLIQVWSCDDCELSEFSIMKN</sequence>
<evidence type="ECO:0000313" key="2">
    <source>
        <dbReference type="EMBL" id="WCO00846.1"/>
    </source>
</evidence>
<keyword evidence="3" id="KW-1185">Reference proteome</keyword>
<keyword evidence="1" id="KW-0732">Signal</keyword>
<protein>
    <recommendedName>
        <fullName evidence="4">T9SS C-terminal target domain-containing protein</fullName>
    </recommendedName>
</protein>
<organism evidence="2 3">
    <name type="scientific">Psychroserpens ponticola</name>
    <dbReference type="NCBI Taxonomy" id="2932268"/>
    <lineage>
        <taxon>Bacteria</taxon>
        <taxon>Pseudomonadati</taxon>
        <taxon>Bacteroidota</taxon>
        <taxon>Flavobacteriia</taxon>
        <taxon>Flavobacteriales</taxon>
        <taxon>Flavobacteriaceae</taxon>
        <taxon>Psychroserpens</taxon>
    </lineage>
</organism>
<feature type="chain" id="PRO_5047076909" description="T9SS C-terminal target domain-containing protein" evidence="1">
    <location>
        <begin position="20"/>
        <end position="339"/>
    </location>
</feature>
<dbReference type="EMBL" id="CP116221">
    <property type="protein sequence ID" value="WCO00846.1"/>
    <property type="molecule type" value="Genomic_DNA"/>
</dbReference>
<reference evidence="2 3" key="1">
    <citation type="submission" date="2023-01" db="EMBL/GenBank/DDBJ databases">
        <title>Psychroserpens ponticola sp. nov., isolated from seawater.</title>
        <authorList>
            <person name="Kristyanto S."/>
            <person name="Jung J."/>
            <person name="Kim J.M."/>
            <person name="Jeon C.O."/>
        </authorList>
    </citation>
    <scope>NUCLEOTIDE SEQUENCE [LARGE SCALE GENOMIC DNA]</scope>
    <source>
        <strain evidence="2 3">MSW6</strain>
    </source>
</reference>
<name>A0ABY7RVX5_9FLAO</name>
<evidence type="ECO:0000256" key="1">
    <source>
        <dbReference type="SAM" id="SignalP"/>
    </source>
</evidence>
<evidence type="ECO:0008006" key="4">
    <source>
        <dbReference type="Google" id="ProtNLM"/>
    </source>
</evidence>
<accession>A0ABY7RVX5</accession>
<dbReference type="RefSeq" id="WP_249995839.1">
    <property type="nucleotide sequence ID" value="NZ_CP116221.1"/>
</dbReference>
<feature type="signal peptide" evidence="1">
    <location>
        <begin position="1"/>
        <end position="19"/>
    </location>
</feature>
<dbReference type="Proteomes" id="UP001202717">
    <property type="component" value="Chromosome"/>
</dbReference>
<proteinExistence type="predicted"/>
<gene>
    <name evidence="2" type="ORF">MUN68_012305</name>
</gene>
<evidence type="ECO:0000313" key="3">
    <source>
        <dbReference type="Proteomes" id="UP001202717"/>
    </source>
</evidence>